<proteinExistence type="predicted"/>
<organism evidence="3 4">
    <name type="scientific">Azospirillum isscasi</name>
    <dbReference type="NCBI Taxonomy" id="3053926"/>
    <lineage>
        <taxon>Bacteria</taxon>
        <taxon>Pseudomonadati</taxon>
        <taxon>Pseudomonadota</taxon>
        <taxon>Alphaproteobacteria</taxon>
        <taxon>Rhodospirillales</taxon>
        <taxon>Azospirillaceae</taxon>
        <taxon>Azospirillum</taxon>
    </lineage>
</organism>
<feature type="compositionally biased region" description="Basic and acidic residues" evidence="1">
    <location>
        <begin position="96"/>
        <end position="107"/>
    </location>
</feature>
<feature type="region of interest" description="Disordered" evidence="1">
    <location>
        <begin position="87"/>
        <end position="119"/>
    </location>
</feature>
<keyword evidence="2" id="KW-0812">Transmembrane</keyword>
<keyword evidence="2" id="KW-0472">Membrane</keyword>
<dbReference type="RefSeq" id="WP_306703967.1">
    <property type="nucleotide sequence ID" value="NZ_JAUJFI010000012.1"/>
</dbReference>
<keyword evidence="4" id="KW-1185">Reference proteome</keyword>
<reference evidence="3 4" key="1">
    <citation type="submission" date="2023-06" db="EMBL/GenBank/DDBJ databases">
        <title>Azospirillum isscasensis sp.nov, a bacterium isolated from rhizosphere soil of rice.</title>
        <authorList>
            <person name="Wang H."/>
        </authorList>
    </citation>
    <scope>NUCLEOTIDE SEQUENCE [LARGE SCALE GENOMIC DNA]</scope>
    <source>
        <strain evidence="3 4">C340-1</strain>
    </source>
</reference>
<sequence>MTIDDTAIQRLAAKGRQNGNRLSIEQLGQEVPVETMTPGEVAELVEELEAAGIEVELTDARLKRPRAGGGEYQRGAGVVDIASPAAPAVSAPGARPSEHGWADEGLGHAHGAHHGSRRAPTWDRGGVDMLPVASLVLVALVLIVALGS</sequence>
<dbReference type="EMBL" id="JAUJFI010000012">
    <property type="protein sequence ID" value="MDQ2101982.1"/>
    <property type="molecule type" value="Genomic_DNA"/>
</dbReference>
<gene>
    <name evidence="3" type="ORF">QSG27_04665</name>
</gene>
<feature type="transmembrane region" description="Helical" evidence="2">
    <location>
        <begin position="127"/>
        <end position="147"/>
    </location>
</feature>
<evidence type="ECO:0000256" key="2">
    <source>
        <dbReference type="SAM" id="Phobius"/>
    </source>
</evidence>
<dbReference type="Proteomes" id="UP001227317">
    <property type="component" value="Unassembled WGS sequence"/>
</dbReference>
<evidence type="ECO:0000313" key="3">
    <source>
        <dbReference type="EMBL" id="MDQ2101982.1"/>
    </source>
</evidence>
<name>A0ABU0WCR9_9PROT</name>
<protein>
    <recommendedName>
        <fullName evidence="5">RNA polymerase sigma factor 70 region 1.1 domain-containing protein</fullName>
    </recommendedName>
</protein>
<evidence type="ECO:0000256" key="1">
    <source>
        <dbReference type="SAM" id="MobiDB-lite"/>
    </source>
</evidence>
<evidence type="ECO:0000313" key="4">
    <source>
        <dbReference type="Proteomes" id="UP001227317"/>
    </source>
</evidence>
<accession>A0ABU0WCR9</accession>
<comment type="caution">
    <text evidence="3">The sequence shown here is derived from an EMBL/GenBank/DDBJ whole genome shotgun (WGS) entry which is preliminary data.</text>
</comment>
<evidence type="ECO:0008006" key="5">
    <source>
        <dbReference type="Google" id="ProtNLM"/>
    </source>
</evidence>
<keyword evidence="2" id="KW-1133">Transmembrane helix</keyword>